<keyword evidence="3" id="KW-1185">Reference proteome</keyword>
<proteinExistence type="predicted"/>
<dbReference type="EMBL" id="JAQNDM010000002">
    <property type="protein sequence ID" value="MDC0711502.1"/>
    <property type="molecule type" value="Genomic_DNA"/>
</dbReference>
<feature type="region of interest" description="Disordered" evidence="1">
    <location>
        <begin position="19"/>
        <end position="72"/>
    </location>
</feature>
<evidence type="ECO:0000256" key="1">
    <source>
        <dbReference type="SAM" id="MobiDB-lite"/>
    </source>
</evidence>
<organism evidence="2 3">
    <name type="scientific">Stigmatella ashevillensis</name>
    <dbReference type="NCBI Taxonomy" id="2995309"/>
    <lineage>
        <taxon>Bacteria</taxon>
        <taxon>Pseudomonadati</taxon>
        <taxon>Myxococcota</taxon>
        <taxon>Myxococcia</taxon>
        <taxon>Myxococcales</taxon>
        <taxon>Cystobacterineae</taxon>
        <taxon>Archangiaceae</taxon>
        <taxon>Stigmatella</taxon>
    </lineage>
</organism>
<name>A0ABT5DCW4_9BACT</name>
<evidence type="ECO:0000313" key="2">
    <source>
        <dbReference type="EMBL" id="MDC0711502.1"/>
    </source>
</evidence>
<reference evidence="2 3" key="1">
    <citation type="submission" date="2022-11" db="EMBL/GenBank/DDBJ databases">
        <title>Minimal conservation of predation-associated metabolite biosynthetic gene clusters underscores biosynthetic potential of Myxococcota including descriptions for ten novel species: Archangium lansinium sp. nov., Myxococcus landrumus sp. nov., Nannocystis bai.</title>
        <authorList>
            <person name="Ahearne A."/>
            <person name="Stevens C."/>
            <person name="Dowd S."/>
        </authorList>
    </citation>
    <scope>NUCLEOTIDE SEQUENCE [LARGE SCALE GENOMIC DNA]</scope>
    <source>
        <strain evidence="2 3">NCWAL01</strain>
    </source>
</reference>
<comment type="caution">
    <text evidence="2">The sequence shown here is derived from an EMBL/GenBank/DDBJ whole genome shotgun (WGS) entry which is preliminary data.</text>
</comment>
<dbReference type="Proteomes" id="UP001221838">
    <property type="component" value="Unassembled WGS sequence"/>
</dbReference>
<protein>
    <submittedName>
        <fullName evidence="2">Uncharacterized protein</fullName>
    </submittedName>
</protein>
<dbReference type="RefSeq" id="WP_272141463.1">
    <property type="nucleotide sequence ID" value="NZ_JAQNDM010000002.1"/>
</dbReference>
<gene>
    <name evidence="2" type="ORF">POL68_23730</name>
</gene>
<evidence type="ECO:0000313" key="3">
    <source>
        <dbReference type="Proteomes" id="UP001221838"/>
    </source>
</evidence>
<accession>A0ABT5DCW4</accession>
<sequence length="72" mass="7624">MNHSALVMGYWLAAAVERNATDAASGEEPPPPIPMKERDALAPDSICREGASSNNNSLPENGLRQAPPTLPQ</sequence>